<dbReference type="EMBL" id="JBEZFP010000002">
    <property type="protein sequence ID" value="MEU8132139.1"/>
    <property type="molecule type" value="Genomic_DNA"/>
</dbReference>
<evidence type="ECO:0000256" key="1">
    <source>
        <dbReference type="ARBA" id="ARBA00022741"/>
    </source>
</evidence>
<evidence type="ECO:0000259" key="3">
    <source>
        <dbReference type="PROSITE" id="PS51192"/>
    </source>
</evidence>
<dbReference type="Pfam" id="PF00271">
    <property type="entry name" value="Helicase_C"/>
    <property type="match status" value="1"/>
</dbReference>
<evidence type="ECO:0000313" key="5">
    <source>
        <dbReference type="Proteomes" id="UP001551482"/>
    </source>
</evidence>
<dbReference type="RefSeq" id="WP_358347483.1">
    <property type="nucleotide sequence ID" value="NZ_JBEZFP010000002.1"/>
</dbReference>
<dbReference type="InterPro" id="IPR011545">
    <property type="entry name" value="DEAD/DEAH_box_helicase_dom"/>
</dbReference>
<keyword evidence="2" id="KW-0067">ATP-binding</keyword>
<protein>
    <submittedName>
        <fullName evidence="4">Protein DpdJ</fullName>
    </submittedName>
</protein>
<comment type="caution">
    <text evidence="4">The sequence shown here is derived from an EMBL/GenBank/DDBJ whole genome shotgun (WGS) entry which is preliminary data.</text>
</comment>
<proteinExistence type="predicted"/>
<accession>A0ABV3DAW4</accession>
<dbReference type="InterPro" id="IPR001650">
    <property type="entry name" value="Helicase_C-like"/>
</dbReference>
<keyword evidence="5" id="KW-1185">Reference proteome</keyword>
<name>A0ABV3DAW4_9ACTN</name>
<evidence type="ECO:0000256" key="2">
    <source>
        <dbReference type="ARBA" id="ARBA00022840"/>
    </source>
</evidence>
<dbReference type="PROSITE" id="PS51192">
    <property type="entry name" value="HELICASE_ATP_BIND_1"/>
    <property type="match status" value="1"/>
</dbReference>
<dbReference type="NCBIfam" id="NF041067">
    <property type="entry name" value="DpdJ"/>
    <property type="match status" value="1"/>
</dbReference>
<dbReference type="SMART" id="SM00487">
    <property type="entry name" value="DEXDc"/>
    <property type="match status" value="1"/>
</dbReference>
<reference evidence="4 5" key="1">
    <citation type="submission" date="2024-06" db="EMBL/GenBank/DDBJ databases">
        <title>The Natural Products Discovery Center: Release of the First 8490 Sequenced Strains for Exploring Actinobacteria Biosynthetic Diversity.</title>
        <authorList>
            <person name="Kalkreuter E."/>
            <person name="Kautsar S.A."/>
            <person name="Yang D."/>
            <person name="Bader C.D."/>
            <person name="Teijaro C.N."/>
            <person name="Fluegel L."/>
            <person name="Davis C.M."/>
            <person name="Simpson J.R."/>
            <person name="Lauterbach L."/>
            <person name="Steele A.D."/>
            <person name="Gui C."/>
            <person name="Meng S."/>
            <person name="Li G."/>
            <person name="Viehrig K."/>
            <person name="Ye F."/>
            <person name="Su P."/>
            <person name="Kiefer A.F."/>
            <person name="Nichols A."/>
            <person name="Cepeda A.J."/>
            <person name="Yan W."/>
            <person name="Fan B."/>
            <person name="Jiang Y."/>
            <person name="Adhikari A."/>
            <person name="Zheng C.-J."/>
            <person name="Schuster L."/>
            <person name="Cowan T.M."/>
            <person name="Smanski M.J."/>
            <person name="Chevrette M.G."/>
            <person name="De Carvalho L.P.S."/>
            <person name="Shen B."/>
        </authorList>
    </citation>
    <scope>NUCLEOTIDE SEQUENCE [LARGE SCALE GENOMIC DNA]</scope>
    <source>
        <strain evidence="4 5">NPDC048946</strain>
    </source>
</reference>
<dbReference type="Proteomes" id="UP001551482">
    <property type="component" value="Unassembled WGS sequence"/>
</dbReference>
<organism evidence="4 5">
    <name type="scientific">Streptodolium elevatio</name>
    <dbReference type="NCBI Taxonomy" id="3157996"/>
    <lineage>
        <taxon>Bacteria</taxon>
        <taxon>Bacillati</taxon>
        <taxon>Actinomycetota</taxon>
        <taxon>Actinomycetes</taxon>
        <taxon>Kitasatosporales</taxon>
        <taxon>Streptomycetaceae</taxon>
        <taxon>Streptodolium</taxon>
    </lineage>
</organism>
<sequence length="1502" mass="164929">MASQTVPSRALLGRALTALEDLELPLLSWGVTEGALAHDEVLHALWKLAEDDPDAARVGAEGLLASLQQRHLLFRLPESGSPRYRTRLAEGMRLTAALRQSFAPRGHHPGRPLPDRWWEQGRRLVADYRLHVAERRYPKRNISASEAIAEMAQVPGWTDLHAEVARSQIGTYALSRFQVDATKAVLLGLQADESRGVVVSAGTGSGKTLAFYLPDFAALVQDRRSNTVHTLALYPRVELLRDQLRDAVVQNLRLKERGLSAPRIGVLYASTPWDGEDLLKTAAGKRRGTSWQAAGDGFICPYLGCPRCDGGQLAWSRRDIARQREVLRCTHCRQELPPAMLALTRQSLRGNTPKLLFTTTEMLNRASSGSALGRLLGWGAGAGPRVVLLDEVHTHSGAAGAQTAFLLRRWRYARRGPVTFVGLSATLRHADQFMAQLTGLNTDKVAVIEPRPADLEFEGREYALALRGDPVSGVSLLSVAIQTAMLQGRMLDHDVPLQNSLHGSRGFLFTDDLDVTNRLYDDLRDAEGGQKGRQGRRRDNKSVLAALRSPDLPAQDARYRVGQSWNLPERIGHHLSADLTQRPLLIGRTSSQDAGVDTQANLVVATASLEVGFNDPRVGFVLQHKAPHDAASFLQRRGRAGRERGTRPMTVVTLSDFGRDRLAYQGYDALFSPELTARKLPLSNRHIVKIQGAQALVDWLGLRLRQRGIAVDARQLLTGPADPKEGEKFALARGQLCADLAALLDGDDRLLADLTVHLQRSLTLNDDDVLALLWEQPRSVMLAVAPTILRRLLVGRDAVHSDAGAGPSAFLPEFITRSLFDPLNLPEVEFALPFSADEEERMPVGRALAEAVPGRVSHRYGYQSDRHRTWLEVPPGSANVSLDLAKIVDREFRQGRWNAGRRDGGTLLVTRPQRMVLAAPPDDVANHSQGRPLWATEFVHNWWGGPTEATVPNLSAWQDRIVGVGFATHATGSPVEVRRMTYGAECDIARGTPPTRERVTVRYVLDGEDAALGFASSVDALRVRVAALDVTAPRIKSHLGSRQWRTKAFTRLVAEDARISAHANVFQRGWLALVYLAAFAMKGLQNESPATIHAALAGGAWRDHVMQVIQMLYRQDPATTGSPAAGGGAADRVTSDLLALSRQSGVAQAMDEAGALLFSADVGEATSDLARRAYLDTLAAAILEAVLRICPDAQDGDVTIDVVPGNDEDFDTIWISETSEGGLGIVEALAYRYSEDPTRFWTLVTAALRPNAYEYTDRRLTDLLRHVLDEEPQGDLAKAMAQVRSAKSAGTASDALQQVRTAWTALDGSPRHGDVAALATRLLRPGSDQTTDAAAWALIQSWDDLEETTGIEVDARVVAYAAGAGVLQLPRPLTSDQAFSMLWPRGDQARNHHLESYQPYRDNERPAVLDRLLVAAMHARDVPRIDCTVGDWIERYQKLLAQHPEVDLELPLNQPELLRAVMLQIPLVEVDRGVLRVFGEIVQISRDHEHALVRVVIKESEQ</sequence>
<dbReference type="SUPFAM" id="SSF52540">
    <property type="entry name" value="P-loop containing nucleoside triphosphate hydrolases"/>
    <property type="match status" value="1"/>
</dbReference>
<evidence type="ECO:0000313" key="4">
    <source>
        <dbReference type="EMBL" id="MEU8132139.1"/>
    </source>
</evidence>
<dbReference type="InterPro" id="IPR027417">
    <property type="entry name" value="P-loop_NTPase"/>
</dbReference>
<gene>
    <name evidence="4" type="primary">dpdJ</name>
    <name evidence="4" type="ORF">AB0C36_01375</name>
</gene>
<dbReference type="InterPro" id="IPR014001">
    <property type="entry name" value="Helicase_ATP-bd"/>
</dbReference>
<dbReference type="PANTHER" id="PTHR47962">
    <property type="entry name" value="ATP-DEPENDENT HELICASE LHR-RELATED-RELATED"/>
    <property type="match status" value="1"/>
</dbReference>
<dbReference type="PANTHER" id="PTHR47962:SF5">
    <property type="entry name" value="ATP-DEPENDENT HELICASE LHR-RELATED"/>
    <property type="match status" value="1"/>
</dbReference>
<dbReference type="Pfam" id="PF00270">
    <property type="entry name" value="DEAD"/>
    <property type="match status" value="1"/>
</dbReference>
<dbReference type="InterPro" id="IPR052511">
    <property type="entry name" value="ATP-dep_Helicase"/>
</dbReference>
<dbReference type="Gene3D" id="3.40.50.300">
    <property type="entry name" value="P-loop containing nucleotide triphosphate hydrolases"/>
    <property type="match status" value="2"/>
</dbReference>
<feature type="domain" description="Helicase ATP-binding" evidence="3">
    <location>
        <begin position="188"/>
        <end position="445"/>
    </location>
</feature>
<keyword evidence="1" id="KW-0547">Nucleotide-binding</keyword>